<protein>
    <recommendedName>
        <fullName evidence="2">peptidylprolyl isomerase</fullName>
        <ecNumber evidence="2">5.2.1.8</ecNumber>
    </recommendedName>
</protein>
<dbReference type="Pfam" id="PF00254">
    <property type="entry name" value="FKBP_C"/>
    <property type="match status" value="1"/>
</dbReference>
<accession>A0ABU5NE07</accession>
<gene>
    <name evidence="5" type="ORF">Megvenef_01395</name>
</gene>
<evidence type="ECO:0000259" key="4">
    <source>
        <dbReference type="Pfam" id="PF00254"/>
    </source>
</evidence>
<dbReference type="InterPro" id="IPR001179">
    <property type="entry name" value="PPIase_FKBP_dom"/>
</dbReference>
<dbReference type="EMBL" id="JARJFB010000131">
    <property type="protein sequence ID" value="MEA0971417.1"/>
    <property type="molecule type" value="Genomic_DNA"/>
</dbReference>
<evidence type="ECO:0000313" key="5">
    <source>
        <dbReference type="EMBL" id="MEA0971417.1"/>
    </source>
</evidence>
<comment type="catalytic activity">
    <reaction evidence="1">
        <text>[protein]-peptidylproline (omega=180) = [protein]-peptidylproline (omega=0)</text>
        <dbReference type="Rhea" id="RHEA:16237"/>
        <dbReference type="Rhea" id="RHEA-COMP:10747"/>
        <dbReference type="Rhea" id="RHEA-COMP:10748"/>
        <dbReference type="ChEBI" id="CHEBI:83833"/>
        <dbReference type="ChEBI" id="CHEBI:83834"/>
        <dbReference type="EC" id="5.2.1.8"/>
    </reaction>
</comment>
<evidence type="ECO:0000256" key="3">
    <source>
        <dbReference type="ARBA" id="ARBA00023110"/>
    </source>
</evidence>
<dbReference type="GO" id="GO:0016853">
    <property type="term" value="F:isomerase activity"/>
    <property type="evidence" value="ECO:0007669"/>
    <property type="project" value="UniProtKB-KW"/>
</dbReference>
<evidence type="ECO:0000256" key="2">
    <source>
        <dbReference type="ARBA" id="ARBA00013194"/>
    </source>
</evidence>
<keyword evidence="6" id="KW-1185">Reference proteome</keyword>
<comment type="caution">
    <text evidence="5">The sequence shown here is derived from an EMBL/GenBank/DDBJ whole genome shotgun (WGS) entry which is preliminary data.</text>
</comment>
<keyword evidence="3" id="KW-0697">Rotamase</keyword>
<reference evidence="5 6" key="1">
    <citation type="submission" date="2023-03" db="EMBL/GenBank/DDBJ databases">
        <title>Host association and intracellularity evolved multiple times independently in the Rickettsiales.</title>
        <authorList>
            <person name="Castelli M."/>
            <person name="Nardi T."/>
            <person name="Gammuto L."/>
            <person name="Bellinzona G."/>
            <person name="Sabaneyeva E."/>
            <person name="Potekhin A."/>
            <person name="Serra V."/>
            <person name="Petroni G."/>
            <person name="Sassera D."/>
        </authorList>
    </citation>
    <scope>NUCLEOTIDE SEQUENCE [LARGE SCALE GENOMIC DNA]</scope>
    <source>
        <strain evidence="5 6">Sr 2-6</strain>
    </source>
</reference>
<dbReference type="InterPro" id="IPR046357">
    <property type="entry name" value="PPIase_dom_sf"/>
</dbReference>
<feature type="domain" description="PPIase FKBP-type" evidence="4">
    <location>
        <begin position="116"/>
        <end position="174"/>
    </location>
</feature>
<sequence>MQKLLTLIITGAIIYMIFQQSLSSMKPPEHLKKPDTPDQEQKPAEFSGTFIEKTISGVLLNVLKTDEGRLFLESLIQPMNKSVAGSGASFEMNSDKFINALFKINTFGNGEKGPASCGHIVTVQYKILSLTNTLLEENTATFPLGSNKIAPGLDAVIVGMKTGQTRHATISSKYFPETYSNKLSAFKVNVLLKEIMPENFVDNNVKIFDDQLSYKIPLFCGGKAVYDAKITKLSDGKVIYNSVDTGKKISMQIGNLAYPMIFSHSLHNKIPVGNRTVIAKGKLFKSYASNFSTIFPENSLPEDEYFMVEFFNFDNQMPTPGTTLDKIQGLQNDNMIAN</sequence>
<name>A0ABU5NE07_9RICK</name>
<dbReference type="EC" id="5.2.1.8" evidence="2"/>
<keyword evidence="5" id="KW-0413">Isomerase</keyword>
<evidence type="ECO:0000313" key="6">
    <source>
        <dbReference type="Proteomes" id="UP001291687"/>
    </source>
</evidence>
<dbReference type="Gene3D" id="3.10.50.40">
    <property type="match status" value="1"/>
</dbReference>
<proteinExistence type="predicted"/>
<dbReference type="Proteomes" id="UP001291687">
    <property type="component" value="Unassembled WGS sequence"/>
</dbReference>
<evidence type="ECO:0000256" key="1">
    <source>
        <dbReference type="ARBA" id="ARBA00000971"/>
    </source>
</evidence>
<organism evidence="5 6">
    <name type="scientific">Candidatus Megaera venefica</name>
    <dbReference type="NCBI Taxonomy" id="2055910"/>
    <lineage>
        <taxon>Bacteria</taxon>
        <taxon>Pseudomonadati</taxon>
        <taxon>Pseudomonadota</taxon>
        <taxon>Alphaproteobacteria</taxon>
        <taxon>Rickettsiales</taxon>
        <taxon>Rickettsiaceae</taxon>
        <taxon>Candidatus Megaera</taxon>
    </lineage>
</organism>
<dbReference type="SUPFAM" id="SSF54534">
    <property type="entry name" value="FKBP-like"/>
    <property type="match status" value="1"/>
</dbReference>